<gene>
    <name evidence="9" type="primary">xerC</name>
    <name evidence="12" type="ORF">RG47T_0557</name>
</gene>
<evidence type="ECO:0000256" key="7">
    <source>
        <dbReference type="ARBA" id="ARBA00023172"/>
    </source>
</evidence>
<dbReference type="Proteomes" id="UP000186720">
    <property type="component" value="Unassembled WGS sequence"/>
</dbReference>
<dbReference type="PROSITE" id="PS51898">
    <property type="entry name" value="TYR_RECOMBINASE"/>
    <property type="match status" value="1"/>
</dbReference>
<evidence type="ECO:0000259" key="10">
    <source>
        <dbReference type="PROSITE" id="PS51898"/>
    </source>
</evidence>
<keyword evidence="13" id="KW-1185">Reference proteome</keyword>
<dbReference type="STRING" id="1302689.RG47T_0557"/>
<evidence type="ECO:0000256" key="8">
    <source>
        <dbReference type="ARBA" id="ARBA00023306"/>
    </source>
</evidence>
<dbReference type="RefSeq" id="WP_317041618.1">
    <property type="nucleotide sequence ID" value="NZ_FPAM01000001.1"/>
</dbReference>
<comment type="function">
    <text evidence="9">Site-specific tyrosine recombinase, which acts by catalyzing the cutting and rejoining of the recombining DNA molecules. The XerC-XerD complex is essential to convert dimers of the bacterial chromosome into monomers to permit their segregation at cell division. It also contributes to the segregational stability of plasmids.</text>
</comment>
<evidence type="ECO:0000256" key="4">
    <source>
        <dbReference type="ARBA" id="ARBA00022829"/>
    </source>
</evidence>
<keyword evidence="6 9" id="KW-0238">DNA-binding</keyword>
<feature type="domain" description="Tyr recombinase" evidence="10">
    <location>
        <begin position="116"/>
        <end position="300"/>
    </location>
</feature>
<sequence length="306" mass="35280">MYIDFFNAQIVFMFLQRFIQYIQHEKRYSAHTVTAYKNDLEQFIVFLGQTPEIQLQEITHHHIRQWIVTLMDDDRSARTVNRKIATLRKYFKFLVQEKLIEANPASRVQAPKISKQLPIVVEDEKLSKMLDGEDIFTPDFKGMRDKLVIELLFGTGIRLSELLGIKETDYDAYEGTVKVLGKRNKERIVPVNTQLRHLLAEYLVLKKSEIFDNNSLTLIVTNKGADAYPKLIYLIVHKYLSGISTQDKRSPHVLRHTFATALLNNGADLNAIKELLGHASLGATQIYTHNSVERLKSIYKLAHPKA</sequence>
<dbReference type="GO" id="GO:0007059">
    <property type="term" value="P:chromosome segregation"/>
    <property type="evidence" value="ECO:0007669"/>
    <property type="project" value="UniProtKB-UniRule"/>
</dbReference>
<keyword evidence="8 9" id="KW-0131">Cell cycle</keyword>
<keyword evidence="7 9" id="KW-0233">DNA recombination</keyword>
<dbReference type="PANTHER" id="PTHR30349">
    <property type="entry name" value="PHAGE INTEGRASE-RELATED"/>
    <property type="match status" value="1"/>
</dbReference>
<dbReference type="Gene3D" id="1.10.150.130">
    <property type="match status" value="1"/>
</dbReference>
<dbReference type="SUPFAM" id="SSF56349">
    <property type="entry name" value="DNA breaking-rejoining enzymes"/>
    <property type="match status" value="1"/>
</dbReference>
<evidence type="ECO:0000256" key="3">
    <source>
        <dbReference type="ARBA" id="ARBA00022618"/>
    </source>
</evidence>
<dbReference type="Pfam" id="PF00589">
    <property type="entry name" value="Phage_integrase"/>
    <property type="match status" value="1"/>
</dbReference>
<dbReference type="InterPro" id="IPR044068">
    <property type="entry name" value="CB"/>
</dbReference>
<evidence type="ECO:0000313" key="13">
    <source>
        <dbReference type="Proteomes" id="UP000186720"/>
    </source>
</evidence>
<feature type="active site" evidence="9">
    <location>
        <position position="278"/>
    </location>
</feature>
<dbReference type="InterPro" id="IPR050090">
    <property type="entry name" value="Tyrosine_recombinase_XerCD"/>
</dbReference>
<dbReference type="AlphaFoldDB" id="A0A1Q5ZTV9"/>
<feature type="active site" description="O-(3'-phospho-DNA)-tyrosine intermediate" evidence="9">
    <location>
        <position position="287"/>
    </location>
</feature>
<reference evidence="12 13" key="1">
    <citation type="submission" date="2016-11" db="EMBL/GenBank/DDBJ databases">
        <title>Whole Genome Sequencing of Mucilaginibacter polytrichastri RG4-7(T) isolated from the moss sample.</title>
        <authorList>
            <person name="Li Y."/>
        </authorList>
    </citation>
    <scope>NUCLEOTIDE SEQUENCE [LARGE SCALE GENOMIC DNA]</scope>
    <source>
        <strain evidence="12 13">RG4-7</strain>
    </source>
</reference>
<dbReference type="GO" id="GO:0003677">
    <property type="term" value="F:DNA binding"/>
    <property type="evidence" value="ECO:0007669"/>
    <property type="project" value="UniProtKB-UniRule"/>
</dbReference>
<keyword evidence="4 9" id="KW-0159">Chromosome partition</keyword>
<comment type="subcellular location">
    <subcellularLocation>
        <location evidence="1 9">Cytoplasm</location>
    </subcellularLocation>
</comment>
<feature type="active site" evidence="9">
    <location>
        <position position="252"/>
    </location>
</feature>
<dbReference type="InterPro" id="IPR011010">
    <property type="entry name" value="DNA_brk_join_enz"/>
</dbReference>
<evidence type="ECO:0000259" key="11">
    <source>
        <dbReference type="PROSITE" id="PS51900"/>
    </source>
</evidence>
<dbReference type="PANTHER" id="PTHR30349:SF77">
    <property type="entry name" value="TYROSINE RECOMBINASE XERC"/>
    <property type="match status" value="1"/>
</dbReference>
<evidence type="ECO:0000256" key="6">
    <source>
        <dbReference type="ARBA" id="ARBA00023125"/>
    </source>
</evidence>
<dbReference type="GO" id="GO:0005737">
    <property type="term" value="C:cytoplasm"/>
    <property type="evidence" value="ECO:0007669"/>
    <property type="project" value="UniProtKB-SubCell"/>
</dbReference>
<dbReference type="GO" id="GO:0006313">
    <property type="term" value="P:DNA transposition"/>
    <property type="evidence" value="ECO:0007669"/>
    <property type="project" value="UniProtKB-UniRule"/>
</dbReference>
<proteinExistence type="inferred from homology"/>
<comment type="subunit">
    <text evidence="9">Forms a cyclic heterotetrameric complex composed of two molecules of XerC and two molecules of XerD.</text>
</comment>
<evidence type="ECO:0000313" key="12">
    <source>
        <dbReference type="EMBL" id="OKS85118.1"/>
    </source>
</evidence>
<comment type="similarity">
    <text evidence="9">Belongs to the 'phage' integrase family. XerC subfamily.</text>
</comment>
<dbReference type="InterPro" id="IPR002104">
    <property type="entry name" value="Integrase_catalytic"/>
</dbReference>
<dbReference type="InterPro" id="IPR023009">
    <property type="entry name" value="Tyrosine_recombinase_XerC/XerD"/>
</dbReference>
<accession>A0A1Q5ZTV9</accession>
<evidence type="ECO:0000256" key="9">
    <source>
        <dbReference type="HAMAP-Rule" id="MF_01808"/>
    </source>
</evidence>
<organism evidence="12 13">
    <name type="scientific">Mucilaginibacter polytrichastri</name>
    <dbReference type="NCBI Taxonomy" id="1302689"/>
    <lineage>
        <taxon>Bacteria</taxon>
        <taxon>Pseudomonadati</taxon>
        <taxon>Bacteroidota</taxon>
        <taxon>Sphingobacteriia</taxon>
        <taxon>Sphingobacteriales</taxon>
        <taxon>Sphingobacteriaceae</taxon>
        <taxon>Mucilaginibacter</taxon>
    </lineage>
</organism>
<dbReference type="GO" id="GO:0009037">
    <property type="term" value="F:tyrosine-based site-specific recombinase activity"/>
    <property type="evidence" value="ECO:0007669"/>
    <property type="project" value="UniProtKB-UniRule"/>
</dbReference>
<dbReference type="Gene3D" id="1.10.443.10">
    <property type="entry name" value="Intergrase catalytic core"/>
    <property type="match status" value="1"/>
</dbReference>
<feature type="domain" description="Core-binding (CB)" evidence="11">
    <location>
        <begin position="9"/>
        <end position="95"/>
    </location>
</feature>
<name>A0A1Q5ZTV9_9SPHI</name>
<feature type="active site" evidence="9">
    <location>
        <position position="182"/>
    </location>
</feature>
<keyword evidence="5 9" id="KW-0229">DNA integration</keyword>
<evidence type="ECO:0000256" key="2">
    <source>
        <dbReference type="ARBA" id="ARBA00022490"/>
    </source>
</evidence>
<dbReference type="Pfam" id="PF02899">
    <property type="entry name" value="Phage_int_SAM_1"/>
    <property type="match status" value="1"/>
</dbReference>
<dbReference type="HAMAP" id="MF_01808">
    <property type="entry name" value="Recomb_XerC_XerD"/>
    <property type="match status" value="1"/>
</dbReference>
<keyword evidence="3 9" id="KW-0132">Cell division</keyword>
<feature type="active site" evidence="9">
    <location>
        <position position="255"/>
    </location>
</feature>
<comment type="caution">
    <text evidence="12">The sequence shown here is derived from an EMBL/GenBank/DDBJ whole genome shotgun (WGS) entry which is preliminary data.</text>
</comment>
<dbReference type="InterPro" id="IPR013762">
    <property type="entry name" value="Integrase-like_cat_sf"/>
</dbReference>
<evidence type="ECO:0000256" key="5">
    <source>
        <dbReference type="ARBA" id="ARBA00022908"/>
    </source>
</evidence>
<dbReference type="PROSITE" id="PS51900">
    <property type="entry name" value="CB"/>
    <property type="match status" value="1"/>
</dbReference>
<dbReference type="InterPro" id="IPR010998">
    <property type="entry name" value="Integrase_recombinase_N"/>
</dbReference>
<dbReference type="GO" id="GO:0051301">
    <property type="term" value="P:cell division"/>
    <property type="evidence" value="ECO:0007669"/>
    <property type="project" value="UniProtKB-KW"/>
</dbReference>
<dbReference type="EMBL" id="MPPL01000001">
    <property type="protein sequence ID" value="OKS85118.1"/>
    <property type="molecule type" value="Genomic_DNA"/>
</dbReference>
<evidence type="ECO:0000256" key="1">
    <source>
        <dbReference type="ARBA" id="ARBA00004496"/>
    </source>
</evidence>
<protein>
    <recommendedName>
        <fullName evidence="9">Tyrosine recombinase XerC</fullName>
    </recommendedName>
</protein>
<dbReference type="InterPro" id="IPR004107">
    <property type="entry name" value="Integrase_SAM-like_N"/>
</dbReference>
<feature type="active site" evidence="9">
    <location>
        <position position="158"/>
    </location>
</feature>
<keyword evidence="2 9" id="KW-0963">Cytoplasm</keyword>